<dbReference type="AlphaFoldDB" id="A0A7J6PYR6"/>
<comment type="caution">
    <text evidence="2">The sequence shown here is derived from an EMBL/GenBank/DDBJ whole genome shotgun (WGS) entry which is preliminary data.</text>
</comment>
<proteinExistence type="predicted"/>
<reference evidence="2 3" key="1">
    <citation type="submission" date="2020-04" db="EMBL/GenBank/DDBJ databases">
        <title>Perkinsus olseni comparative genomics.</title>
        <authorList>
            <person name="Bogema D.R."/>
        </authorList>
    </citation>
    <scope>NUCLEOTIDE SEQUENCE [LARGE SCALE GENOMIC DNA]</scope>
    <source>
        <strain evidence="2">ATCC PRA-205</strain>
    </source>
</reference>
<accession>A0A7J6PYR6</accession>
<protein>
    <submittedName>
        <fullName evidence="2">Uncharacterized protein</fullName>
    </submittedName>
</protein>
<feature type="signal peptide" evidence="1">
    <location>
        <begin position="1"/>
        <end position="22"/>
    </location>
</feature>
<gene>
    <name evidence="2" type="ORF">FOZ62_031391</name>
</gene>
<evidence type="ECO:0000256" key="1">
    <source>
        <dbReference type="SAM" id="SignalP"/>
    </source>
</evidence>
<dbReference type="Proteomes" id="UP000574390">
    <property type="component" value="Unassembled WGS sequence"/>
</dbReference>
<organism evidence="2 3">
    <name type="scientific">Perkinsus olseni</name>
    <name type="common">Perkinsus atlanticus</name>
    <dbReference type="NCBI Taxonomy" id="32597"/>
    <lineage>
        <taxon>Eukaryota</taxon>
        <taxon>Sar</taxon>
        <taxon>Alveolata</taxon>
        <taxon>Perkinsozoa</taxon>
        <taxon>Perkinsea</taxon>
        <taxon>Perkinsida</taxon>
        <taxon>Perkinsidae</taxon>
        <taxon>Perkinsus</taxon>
    </lineage>
</organism>
<evidence type="ECO:0000313" key="2">
    <source>
        <dbReference type="EMBL" id="KAF4701067.1"/>
    </source>
</evidence>
<keyword evidence="1" id="KW-0732">Signal</keyword>
<evidence type="ECO:0000313" key="3">
    <source>
        <dbReference type="Proteomes" id="UP000574390"/>
    </source>
</evidence>
<sequence length="155" mass="17588">MNLVRALLISAQALTFVTSVYTNDLPAPARNRYSVGSMYEEHFIFYVDVFSDECNGHHMSISFGVPGQPVFTDGPYRLRRTRDGYTVEFPNCKGASYWYENFAKFFSETEGHFQEGDLVNIEYLERFDTAYVRIAGSLYEIAKANATNADVCGIL</sequence>
<feature type="chain" id="PRO_5029688073" evidence="1">
    <location>
        <begin position="23"/>
        <end position="155"/>
    </location>
</feature>
<name>A0A7J6PYR6_PEROL</name>
<dbReference type="EMBL" id="JABANM010033564">
    <property type="protein sequence ID" value="KAF4701067.1"/>
    <property type="molecule type" value="Genomic_DNA"/>
</dbReference>